<dbReference type="CDD" id="cd06464">
    <property type="entry name" value="ACD_sHsps-like"/>
    <property type="match status" value="1"/>
</dbReference>
<comment type="similarity">
    <text evidence="1">Belongs to the small heat shock protein (HSP20) family.</text>
</comment>
<reference evidence="3 4" key="1">
    <citation type="journal article" date="2011" name="Stand. Genomic Sci.">
        <title>Complete genome sequence of the acetate-degrading sulfate reducer Desulfobacca acetoxidans type strain (ASRB2).</title>
        <authorList>
            <person name="Goker M."/>
            <person name="Teshima H."/>
            <person name="Lapidus A."/>
            <person name="Nolan M."/>
            <person name="Lucas S."/>
            <person name="Hammon N."/>
            <person name="Deshpande S."/>
            <person name="Cheng J.F."/>
            <person name="Tapia R."/>
            <person name="Han C."/>
            <person name="Goodwin L."/>
            <person name="Pitluck S."/>
            <person name="Huntemann M."/>
            <person name="Liolios K."/>
            <person name="Ivanova N."/>
            <person name="Pagani I."/>
            <person name="Mavromatis K."/>
            <person name="Ovchinikova G."/>
            <person name="Pati A."/>
            <person name="Chen A."/>
            <person name="Palaniappan K."/>
            <person name="Land M."/>
            <person name="Hauser L."/>
            <person name="Brambilla E.M."/>
            <person name="Rohde M."/>
            <person name="Spring S."/>
            <person name="Detter J.C."/>
            <person name="Woyke T."/>
            <person name="Bristow J."/>
            <person name="Eisen J.A."/>
            <person name="Markowitz V."/>
            <person name="Hugenholtz P."/>
            <person name="Kyrpides N.C."/>
            <person name="Klenk H.P."/>
        </authorList>
    </citation>
    <scope>NUCLEOTIDE SEQUENCE [LARGE SCALE GENOMIC DNA]</scope>
    <source>
        <strain evidence="4">ATCC 700848 / DSM 11109 / ASRB2</strain>
    </source>
</reference>
<gene>
    <name evidence="3" type="ordered locus">Desac_1798</name>
</gene>
<dbReference type="AlphaFoldDB" id="F2NI12"/>
<accession>F2NI12</accession>
<dbReference type="HOGENOM" id="CLU_117605_0_0_7"/>
<dbReference type="Proteomes" id="UP000000483">
    <property type="component" value="Chromosome"/>
</dbReference>
<dbReference type="KEGG" id="dao:Desac_1798"/>
<keyword evidence="4" id="KW-1185">Reference proteome</keyword>
<dbReference type="SUPFAM" id="SSF49764">
    <property type="entry name" value="HSP20-like chaperones"/>
    <property type="match status" value="1"/>
</dbReference>
<organism evidence="3 4">
    <name type="scientific">Desulfobacca acetoxidans (strain ATCC 700848 / DSM 11109 / ASRB2)</name>
    <dbReference type="NCBI Taxonomy" id="880072"/>
    <lineage>
        <taxon>Bacteria</taxon>
        <taxon>Pseudomonadati</taxon>
        <taxon>Thermodesulfobacteriota</taxon>
        <taxon>Desulfobaccia</taxon>
        <taxon>Desulfobaccales</taxon>
        <taxon>Desulfobaccaceae</taxon>
        <taxon>Desulfobacca</taxon>
    </lineage>
</organism>
<sequence length="168" mass="18610">MTKKKAGGSDVGFGGMFKGLANLIEKLGDLAEKGEHLKKSGEFTHQDVKGVYGFSVKVGLGDKGDKEVKVEPFGNVRKDEKSGETVVAEIREPVVDVFEEKDYTLVVAEMPGVSAKDVHLEVKDDLLTIYAEKKDKKYRKEILLPRSYPQEKMKVTCNNGILEIKCAM</sequence>
<dbReference type="InterPro" id="IPR008633">
    <property type="entry name" value="GvpH"/>
</dbReference>
<evidence type="ECO:0000259" key="2">
    <source>
        <dbReference type="PROSITE" id="PS01031"/>
    </source>
</evidence>
<name>F2NI12_DESAR</name>
<evidence type="ECO:0000313" key="4">
    <source>
        <dbReference type="Proteomes" id="UP000000483"/>
    </source>
</evidence>
<keyword evidence="3" id="KW-0346">Stress response</keyword>
<dbReference type="Gene3D" id="2.60.40.790">
    <property type="match status" value="1"/>
</dbReference>
<dbReference type="InterPro" id="IPR002068">
    <property type="entry name" value="A-crystallin/Hsp20_dom"/>
</dbReference>
<dbReference type="Pfam" id="PF05455">
    <property type="entry name" value="GvpH"/>
    <property type="match status" value="1"/>
</dbReference>
<protein>
    <submittedName>
        <fullName evidence="3">Heat shock protein Hsp20</fullName>
    </submittedName>
</protein>
<feature type="domain" description="SHSP" evidence="2">
    <location>
        <begin position="85"/>
        <end position="168"/>
    </location>
</feature>
<dbReference type="OrthoDB" id="9792695at2"/>
<dbReference type="STRING" id="880072.Desac_1798"/>
<dbReference type="InterPro" id="IPR008978">
    <property type="entry name" value="HSP20-like_chaperone"/>
</dbReference>
<dbReference type="PROSITE" id="PS01031">
    <property type="entry name" value="SHSP"/>
    <property type="match status" value="1"/>
</dbReference>
<reference evidence="4" key="2">
    <citation type="submission" date="2011-03" db="EMBL/GenBank/DDBJ databases">
        <title>The complete genome of Desulfobacca acetoxidans DSM 11109.</title>
        <authorList>
            <consortium name="US DOE Joint Genome Institute (JGI-PGF)"/>
            <person name="Lucas S."/>
            <person name="Copeland A."/>
            <person name="Lapidus A."/>
            <person name="Bruce D."/>
            <person name="Goodwin L."/>
            <person name="Pitluck S."/>
            <person name="Peters L."/>
            <person name="Kyrpides N."/>
            <person name="Mavromatis K."/>
            <person name="Ivanova N."/>
            <person name="Ovchinnikova G."/>
            <person name="Teshima H."/>
            <person name="Detter J.C."/>
            <person name="Han C."/>
            <person name="Land M."/>
            <person name="Hauser L."/>
            <person name="Markowitz V."/>
            <person name="Cheng J.-F."/>
            <person name="Hugenholtz P."/>
            <person name="Woyke T."/>
            <person name="Wu D."/>
            <person name="Spring S."/>
            <person name="Schueler E."/>
            <person name="Brambilla E."/>
            <person name="Klenk H.-P."/>
            <person name="Eisen J.A."/>
        </authorList>
    </citation>
    <scope>NUCLEOTIDE SEQUENCE [LARGE SCALE GENOMIC DNA]</scope>
    <source>
        <strain evidence="4">ATCC 700848 / DSM 11109 / ASRB2</strain>
    </source>
</reference>
<dbReference type="RefSeq" id="WP_013706747.1">
    <property type="nucleotide sequence ID" value="NC_015388.1"/>
</dbReference>
<proteinExistence type="inferred from homology"/>
<evidence type="ECO:0000313" key="3">
    <source>
        <dbReference type="EMBL" id="AEB09638.1"/>
    </source>
</evidence>
<dbReference type="EMBL" id="CP002629">
    <property type="protein sequence ID" value="AEB09638.1"/>
    <property type="molecule type" value="Genomic_DNA"/>
</dbReference>
<evidence type="ECO:0000256" key="1">
    <source>
        <dbReference type="PROSITE-ProRule" id="PRU00285"/>
    </source>
</evidence>
<dbReference type="eggNOG" id="COG0071">
    <property type="taxonomic scope" value="Bacteria"/>
</dbReference>